<feature type="non-terminal residue" evidence="1">
    <location>
        <position position="1"/>
    </location>
</feature>
<comment type="caution">
    <text evidence="1">The sequence shown here is derived from an EMBL/GenBank/DDBJ whole genome shotgun (WGS) entry which is preliminary data.</text>
</comment>
<accession>A0AA36CT39</accession>
<dbReference type="Pfam" id="PF11251">
    <property type="entry name" value="DUF3050"/>
    <property type="match status" value="1"/>
</dbReference>
<sequence length="259" mass="29288">MEDRIAPLMKKLETHPLYKAVQNLEQLRVLMENHVFAVWDFMALLKFLQVELTCVSVPWRPVGKKDSRRLINEIVCAEESDQIAGRNISHLELYLESMEGCGARTRPIQRLLEHFSKQAKPDISDAALQKAFAECEVPAPAARFMRHTFEFVRTGKLHIVASAFTFGREDLIPLMFTGLLKDMNRKIGGGLDTFIQYLERHIEVDGDEHGPMSLQMVSEICGAEGDPKWAEAGVAAEQALQARIDLWDGVVEELKKVPC</sequence>
<dbReference type="EMBL" id="CATQJA010002629">
    <property type="protein sequence ID" value="CAJ0574358.1"/>
    <property type="molecule type" value="Genomic_DNA"/>
</dbReference>
<dbReference type="Proteomes" id="UP001177023">
    <property type="component" value="Unassembled WGS sequence"/>
</dbReference>
<evidence type="ECO:0000313" key="1">
    <source>
        <dbReference type="EMBL" id="CAJ0574358.1"/>
    </source>
</evidence>
<reference evidence="1" key="1">
    <citation type="submission" date="2023-06" db="EMBL/GenBank/DDBJ databases">
        <authorList>
            <person name="Delattre M."/>
        </authorList>
    </citation>
    <scope>NUCLEOTIDE SEQUENCE</scope>
    <source>
        <strain evidence="1">AF72</strain>
    </source>
</reference>
<protein>
    <recommendedName>
        <fullName evidence="3">Heme oxygenase</fullName>
    </recommendedName>
</protein>
<name>A0AA36CT39_9BILA</name>
<dbReference type="Gene3D" id="1.20.910.10">
    <property type="entry name" value="Heme oxygenase-like"/>
    <property type="match status" value="1"/>
</dbReference>
<dbReference type="AlphaFoldDB" id="A0AA36CT39"/>
<evidence type="ECO:0000313" key="2">
    <source>
        <dbReference type="Proteomes" id="UP001177023"/>
    </source>
</evidence>
<dbReference type="InterPro" id="IPR016084">
    <property type="entry name" value="Haem_Oase-like_multi-hlx"/>
</dbReference>
<dbReference type="SUPFAM" id="SSF48613">
    <property type="entry name" value="Heme oxygenase-like"/>
    <property type="match status" value="1"/>
</dbReference>
<keyword evidence="2" id="KW-1185">Reference proteome</keyword>
<proteinExistence type="predicted"/>
<organism evidence="1 2">
    <name type="scientific">Mesorhabditis spiculigera</name>
    <dbReference type="NCBI Taxonomy" id="96644"/>
    <lineage>
        <taxon>Eukaryota</taxon>
        <taxon>Metazoa</taxon>
        <taxon>Ecdysozoa</taxon>
        <taxon>Nematoda</taxon>
        <taxon>Chromadorea</taxon>
        <taxon>Rhabditida</taxon>
        <taxon>Rhabditina</taxon>
        <taxon>Rhabditomorpha</taxon>
        <taxon>Rhabditoidea</taxon>
        <taxon>Rhabditidae</taxon>
        <taxon>Mesorhabditinae</taxon>
        <taxon>Mesorhabditis</taxon>
    </lineage>
</organism>
<gene>
    <name evidence="1" type="ORF">MSPICULIGERA_LOCUS12693</name>
</gene>
<evidence type="ECO:0008006" key="3">
    <source>
        <dbReference type="Google" id="ProtNLM"/>
    </source>
</evidence>
<dbReference type="InterPro" id="IPR024423">
    <property type="entry name" value="DUF3050"/>
</dbReference>